<keyword evidence="2" id="KW-0812">Transmembrane</keyword>
<dbReference type="RefSeq" id="WP_149816333.1">
    <property type="nucleotide sequence ID" value="NZ_VUOA01000016.1"/>
</dbReference>
<dbReference type="Proteomes" id="UP000323142">
    <property type="component" value="Unassembled WGS sequence"/>
</dbReference>
<feature type="transmembrane region" description="Helical" evidence="2">
    <location>
        <begin position="78"/>
        <end position="94"/>
    </location>
</feature>
<dbReference type="AlphaFoldDB" id="A0A5B2VFV1"/>
<evidence type="ECO:0008006" key="5">
    <source>
        <dbReference type="Google" id="ProtNLM"/>
    </source>
</evidence>
<dbReference type="Pfam" id="PF19660">
    <property type="entry name" value="DUF6163"/>
    <property type="match status" value="1"/>
</dbReference>
<protein>
    <recommendedName>
        <fullName evidence="5">DoxX family protein</fullName>
    </recommendedName>
</protein>
<sequence>MRRLSRQRAAPVPAGDAALRRREEPKPRAVRWNLTLVWFMRVMSLLWIAKGLSFWALIVGAGYGPSFEEKGLGFQTTIVYFAVVDPIAAVGLWLTSAWGGVLWLLAIMSQLILWFFFPNLVPGNLVTAIVYGGFISAYLILSWLAARDEDA</sequence>
<name>A0A5B2VFV1_9HYPH</name>
<gene>
    <name evidence="3" type="ORF">F0L46_06940</name>
</gene>
<keyword evidence="2" id="KW-0472">Membrane</keyword>
<dbReference type="InterPro" id="IPR046161">
    <property type="entry name" value="DUF6163"/>
</dbReference>
<organism evidence="3 4">
    <name type="scientific">Salinarimonas soli</name>
    <dbReference type="NCBI Taxonomy" id="1638099"/>
    <lineage>
        <taxon>Bacteria</taxon>
        <taxon>Pseudomonadati</taxon>
        <taxon>Pseudomonadota</taxon>
        <taxon>Alphaproteobacteria</taxon>
        <taxon>Hyphomicrobiales</taxon>
        <taxon>Salinarimonadaceae</taxon>
        <taxon>Salinarimonas</taxon>
    </lineage>
</organism>
<proteinExistence type="predicted"/>
<dbReference type="OrthoDB" id="7843623at2"/>
<reference evidence="3 4" key="2">
    <citation type="submission" date="2019-09" db="EMBL/GenBank/DDBJ databases">
        <authorList>
            <person name="Jin C."/>
        </authorList>
    </citation>
    <scope>NUCLEOTIDE SEQUENCE [LARGE SCALE GENOMIC DNA]</scope>
    <source>
        <strain evidence="3 4">BN140002</strain>
    </source>
</reference>
<evidence type="ECO:0000256" key="1">
    <source>
        <dbReference type="SAM" id="MobiDB-lite"/>
    </source>
</evidence>
<keyword evidence="4" id="KW-1185">Reference proteome</keyword>
<reference evidence="3 4" key="1">
    <citation type="submission" date="2019-09" db="EMBL/GenBank/DDBJ databases">
        <title>Salinarimonas rosea gen. nov., sp. nov., a new member of the a-2 subgroup of the Proteobacteria.</title>
        <authorList>
            <person name="Liu J."/>
        </authorList>
    </citation>
    <scope>NUCLEOTIDE SEQUENCE [LARGE SCALE GENOMIC DNA]</scope>
    <source>
        <strain evidence="3 4">BN140002</strain>
    </source>
</reference>
<feature type="transmembrane region" description="Helical" evidence="2">
    <location>
        <begin position="101"/>
        <end position="117"/>
    </location>
</feature>
<evidence type="ECO:0000313" key="3">
    <source>
        <dbReference type="EMBL" id="KAA2238001.1"/>
    </source>
</evidence>
<evidence type="ECO:0000256" key="2">
    <source>
        <dbReference type="SAM" id="Phobius"/>
    </source>
</evidence>
<feature type="transmembrane region" description="Helical" evidence="2">
    <location>
        <begin position="36"/>
        <end position="58"/>
    </location>
</feature>
<evidence type="ECO:0000313" key="4">
    <source>
        <dbReference type="Proteomes" id="UP000323142"/>
    </source>
</evidence>
<feature type="region of interest" description="Disordered" evidence="1">
    <location>
        <begin position="1"/>
        <end position="20"/>
    </location>
</feature>
<keyword evidence="2" id="KW-1133">Transmembrane helix</keyword>
<dbReference type="EMBL" id="VUOA01000016">
    <property type="protein sequence ID" value="KAA2238001.1"/>
    <property type="molecule type" value="Genomic_DNA"/>
</dbReference>
<accession>A0A5B2VFV1</accession>
<comment type="caution">
    <text evidence="3">The sequence shown here is derived from an EMBL/GenBank/DDBJ whole genome shotgun (WGS) entry which is preliminary data.</text>
</comment>
<feature type="transmembrane region" description="Helical" evidence="2">
    <location>
        <begin position="123"/>
        <end position="146"/>
    </location>
</feature>